<dbReference type="SUPFAM" id="SSF54427">
    <property type="entry name" value="NTF2-like"/>
    <property type="match status" value="1"/>
</dbReference>
<evidence type="ECO:0000313" key="2">
    <source>
        <dbReference type="EMBL" id="MFC4311116.1"/>
    </source>
</evidence>
<comment type="caution">
    <text evidence="2">The sequence shown here is derived from an EMBL/GenBank/DDBJ whole genome shotgun (WGS) entry which is preliminary data.</text>
</comment>
<organism evidence="2 3">
    <name type="scientific">Steroidobacter flavus</name>
    <dbReference type="NCBI Taxonomy" id="1842136"/>
    <lineage>
        <taxon>Bacteria</taxon>
        <taxon>Pseudomonadati</taxon>
        <taxon>Pseudomonadota</taxon>
        <taxon>Gammaproteobacteria</taxon>
        <taxon>Steroidobacterales</taxon>
        <taxon>Steroidobacteraceae</taxon>
        <taxon>Steroidobacter</taxon>
    </lineage>
</organism>
<name>A0ABV8SU70_9GAMM</name>
<proteinExistence type="predicted"/>
<dbReference type="RefSeq" id="WP_380599167.1">
    <property type="nucleotide sequence ID" value="NZ_JBHSDU010000003.1"/>
</dbReference>
<dbReference type="Gene3D" id="3.10.450.50">
    <property type="match status" value="1"/>
</dbReference>
<dbReference type="InterPro" id="IPR027843">
    <property type="entry name" value="DUF4440"/>
</dbReference>
<dbReference type="EMBL" id="JBHSDU010000003">
    <property type="protein sequence ID" value="MFC4311116.1"/>
    <property type="molecule type" value="Genomic_DNA"/>
</dbReference>
<dbReference type="Proteomes" id="UP001595904">
    <property type="component" value="Unassembled WGS sequence"/>
</dbReference>
<accession>A0ABV8SU70</accession>
<evidence type="ECO:0000313" key="3">
    <source>
        <dbReference type="Proteomes" id="UP001595904"/>
    </source>
</evidence>
<feature type="domain" description="DUF4440" evidence="1">
    <location>
        <begin position="16"/>
        <end position="124"/>
    </location>
</feature>
<sequence>MADLSFEEFLEQQRPRVATAFVNGDPGPLRQISATTDPATFFGPSGHIEHGSSQVLAGNEKAARQFQRGGTTELQVFHSGRDGDLGYWTGLQHATVRLEGKSDPVPMTLRVTEIFRRENGEWKLMHRHADALAEDKAKG</sequence>
<dbReference type="Pfam" id="PF14534">
    <property type="entry name" value="DUF4440"/>
    <property type="match status" value="1"/>
</dbReference>
<keyword evidence="3" id="KW-1185">Reference proteome</keyword>
<gene>
    <name evidence="2" type="ORF">ACFPN2_18610</name>
</gene>
<dbReference type="InterPro" id="IPR032710">
    <property type="entry name" value="NTF2-like_dom_sf"/>
</dbReference>
<reference evidence="3" key="1">
    <citation type="journal article" date="2019" name="Int. J. Syst. Evol. Microbiol.">
        <title>The Global Catalogue of Microorganisms (GCM) 10K type strain sequencing project: providing services to taxonomists for standard genome sequencing and annotation.</title>
        <authorList>
            <consortium name="The Broad Institute Genomics Platform"/>
            <consortium name="The Broad Institute Genome Sequencing Center for Infectious Disease"/>
            <person name="Wu L."/>
            <person name="Ma J."/>
        </authorList>
    </citation>
    <scope>NUCLEOTIDE SEQUENCE [LARGE SCALE GENOMIC DNA]</scope>
    <source>
        <strain evidence="3">CGMCC 1.10759</strain>
    </source>
</reference>
<protein>
    <submittedName>
        <fullName evidence="2">YybH family protein</fullName>
    </submittedName>
</protein>
<evidence type="ECO:0000259" key="1">
    <source>
        <dbReference type="Pfam" id="PF14534"/>
    </source>
</evidence>